<gene>
    <name evidence="1" type="ORF">SAMN05444141_108245</name>
</gene>
<dbReference type="Gene3D" id="3.90.330.10">
    <property type="entry name" value="Nitrile hydratase alpha /Thiocyanate hydrolase gamma"/>
    <property type="match status" value="1"/>
</dbReference>
<proteinExistence type="predicted"/>
<dbReference type="EMBL" id="FPBD01000008">
    <property type="protein sequence ID" value="SFU10147.1"/>
    <property type="molecule type" value="Genomic_DNA"/>
</dbReference>
<dbReference type="SUPFAM" id="SSF56209">
    <property type="entry name" value="Nitrile hydratase alpha chain"/>
    <property type="match status" value="1"/>
</dbReference>
<dbReference type="GO" id="GO:0046914">
    <property type="term" value="F:transition metal ion binding"/>
    <property type="evidence" value="ECO:0007669"/>
    <property type="project" value="InterPro"/>
</dbReference>
<dbReference type="InterPro" id="IPR036648">
    <property type="entry name" value="CN_Hdrase_a/SCN_Hdrase_g_sf"/>
</dbReference>
<reference evidence="2" key="1">
    <citation type="submission" date="2016-10" db="EMBL/GenBank/DDBJ databases">
        <authorList>
            <person name="Varghese N."/>
            <person name="Submissions S."/>
        </authorList>
    </citation>
    <scope>NUCLEOTIDE SEQUENCE [LARGE SCALE GENOMIC DNA]</scope>
    <source>
        <strain evidence="2">DSM 17465</strain>
    </source>
</reference>
<evidence type="ECO:0000313" key="1">
    <source>
        <dbReference type="EMBL" id="SFU10147.1"/>
    </source>
</evidence>
<dbReference type="Proteomes" id="UP000183371">
    <property type="component" value="Unassembled WGS sequence"/>
</dbReference>
<organism evidence="1 2">
    <name type="scientific">Pseudovibrio denitrificans</name>
    <dbReference type="NCBI Taxonomy" id="258256"/>
    <lineage>
        <taxon>Bacteria</taxon>
        <taxon>Pseudomonadati</taxon>
        <taxon>Pseudomonadota</taxon>
        <taxon>Alphaproteobacteria</taxon>
        <taxon>Hyphomicrobiales</taxon>
        <taxon>Stappiaceae</taxon>
        <taxon>Pseudovibrio</taxon>
    </lineage>
</organism>
<dbReference type="GO" id="GO:0003824">
    <property type="term" value="F:catalytic activity"/>
    <property type="evidence" value="ECO:0007669"/>
    <property type="project" value="InterPro"/>
</dbReference>
<sequence>MERDFELLLTRRMWEDPAFAELAERDAGAALKQLGVEVDPAVKVRIIQQREDTLYLTIPPAKPEDELNATLDLNQMDLWFSGDMFVWLSSVYNKVKLLGIRSSIAKGKGEA</sequence>
<protein>
    <recommendedName>
        <fullName evidence="3">NHLP leader peptide domain-containing protein</fullName>
    </recommendedName>
</protein>
<keyword evidence="2" id="KW-1185">Reference proteome</keyword>
<dbReference type="RefSeq" id="WP_054783782.1">
    <property type="nucleotide sequence ID" value="NZ_FPBD01000008.1"/>
</dbReference>
<evidence type="ECO:0000313" key="2">
    <source>
        <dbReference type="Proteomes" id="UP000183371"/>
    </source>
</evidence>
<name>A0A1I7DEW9_9HYPH</name>
<evidence type="ECO:0008006" key="3">
    <source>
        <dbReference type="Google" id="ProtNLM"/>
    </source>
</evidence>
<accession>A0A1I7DEW9</accession>
<dbReference type="AlphaFoldDB" id="A0A1I7DEW9"/>